<dbReference type="EMBL" id="CADCTR010001593">
    <property type="protein sequence ID" value="CAA9303088.1"/>
    <property type="molecule type" value="Genomic_DNA"/>
</dbReference>
<accession>A0A6J4KDP3</accession>
<proteinExistence type="predicted"/>
<dbReference type="AlphaFoldDB" id="A0A6J4KDP3"/>
<sequence length="48" mass="4978">EQEASAGGARVGGRPGVVCTRGLRVRRRACVRAGRPAHRVRGVSPAAL</sequence>
<organism evidence="1">
    <name type="scientific">uncultured Chloroflexia bacterium</name>
    <dbReference type="NCBI Taxonomy" id="1672391"/>
    <lineage>
        <taxon>Bacteria</taxon>
        <taxon>Bacillati</taxon>
        <taxon>Chloroflexota</taxon>
        <taxon>Chloroflexia</taxon>
        <taxon>environmental samples</taxon>
    </lineage>
</organism>
<feature type="non-terminal residue" evidence="1">
    <location>
        <position position="1"/>
    </location>
</feature>
<protein>
    <submittedName>
        <fullName evidence="1">Uncharacterized protein</fullName>
    </submittedName>
</protein>
<evidence type="ECO:0000313" key="1">
    <source>
        <dbReference type="EMBL" id="CAA9303088.1"/>
    </source>
</evidence>
<gene>
    <name evidence="1" type="ORF">AVDCRST_MAG93-4735</name>
</gene>
<reference evidence="1" key="1">
    <citation type="submission" date="2020-02" db="EMBL/GenBank/DDBJ databases">
        <authorList>
            <person name="Meier V. D."/>
        </authorList>
    </citation>
    <scope>NUCLEOTIDE SEQUENCE</scope>
    <source>
        <strain evidence="1">AVDCRST_MAG93</strain>
    </source>
</reference>
<feature type="non-terminal residue" evidence="1">
    <location>
        <position position="48"/>
    </location>
</feature>
<name>A0A6J4KDP3_9CHLR</name>